<proteinExistence type="predicted"/>
<dbReference type="EMBL" id="MHQC01000044">
    <property type="protein sequence ID" value="OGZ94093.1"/>
    <property type="molecule type" value="Genomic_DNA"/>
</dbReference>
<dbReference type="Proteomes" id="UP000177152">
    <property type="component" value="Unassembled WGS sequence"/>
</dbReference>
<evidence type="ECO:0008006" key="3">
    <source>
        <dbReference type="Google" id="ProtNLM"/>
    </source>
</evidence>
<evidence type="ECO:0000313" key="2">
    <source>
        <dbReference type="Proteomes" id="UP000177152"/>
    </source>
</evidence>
<reference evidence="1 2" key="1">
    <citation type="journal article" date="2016" name="Nat. Commun.">
        <title>Thousands of microbial genomes shed light on interconnected biogeochemical processes in an aquifer system.</title>
        <authorList>
            <person name="Anantharaman K."/>
            <person name="Brown C.T."/>
            <person name="Hug L.A."/>
            <person name="Sharon I."/>
            <person name="Castelle C.J."/>
            <person name="Probst A.J."/>
            <person name="Thomas B.C."/>
            <person name="Singh A."/>
            <person name="Wilkins M.J."/>
            <person name="Karaoz U."/>
            <person name="Brodie E.L."/>
            <person name="Williams K.H."/>
            <person name="Hubbard S.S."/>
            <person name="Banfield J.F."/>
        </authorList>
    </citation>
    <scope>NUCLEOTIDE SEQUENCE [LARGE SCALE GENOMIC DNA]</scope>
</reference>
<comment type="caution">
    <text evidence="1">The sequence shown here is derived from an EMBL/GenBank/DDBJ whole genome shotgun (WGS) entry which is preliminary data.</text>
</comment>
<name>A0A1G2K4K9_9BACT</name>
<gene>
    <name evidence="1" type="ORF">A2633_03975</name>
</gene>
<sequence length="168" mass="18794">MAITQKTISSILRTVRTKDERDQAENAVSVLEGTPYQAGQDSLEDVLRRVVPLEIAGVIHKSMADAERAGGEEGRKEFLKTLKDALAALRVVRLELAIEPTEELIEHIADWILRDLGEGFILDIGFDPSVLGGAKIIFDGRYVEKTFDAELRSLFVSQREDLVKELMR</sequence>
<accession>A0A1G2K4K9</accession>
<dbReference type="AlphaFoldDB" id="A0A1G2K4K9"/>
<evidence type="ECO:0000313" key="1">
    <source>
        <dbReference type="EMBL" id="OGZ94093.1"/>
    </source>
</evidence>
<organism evidence="1 2">
    <name type="scientific">Candidatus Sungbacteria bacterium RIFCSPHIGHO2_01_FULL_47_32</name>
    <dbReference type="NCBI Taxonomy" id="1802264"/>
    <lineage>
        <taxon>Bacteria</taxon>
        <taxon>Candidatus Sungiibacteriota</taxon>
    </lineage>
</organism>
<protein>
    <recommendedName>
        <fullName evidence="3">ATP synthase subunit delta</fullName>
    </recommendedName>
</protein>